<dbReference type="Pfam" id="PF12937">
    <property type="entry name" value="F-box-like"/>
    <property type="match status" value="1"/>
</dbReference>
<dbReference type="PROSITE" id="PS50181">
    <property type="entry name" value="FBOX"/>
    <property type="match status" value="1"/>
</dbReference>
<gene>
    <name evidence="3" type="ORF">TSPGSL018_17372</name>
    <name evidence="2" type="ORF">TSPGSL018_4626</name>
</gene>
<dbReference type="Gene3D" id="1.20.1280.50">
    <property type="match status" value="1"/>
</dbReference>
<dbReference type="AlphaFoldDB" id="A0A061S007"/>
<evidence type="ECO:0000313" key="3">
    <source>
        <dbReference type="EMBL" id="JAC77563.1"/>
    </source>
</evidence>
<dbReference type="EMBL" id="GBEZ01007933">
    <property type="protein sequence ID" value="JAC77563.1"/>
    <property type="molecule type" value="Transcribed_RNA"/>
</dbReference>
<dbReference type="SUPFAM" id="SSF81383">
    <property type="entry name" value="F-box domain"/>
    <property type="match status" value="1"/>
</dbReference>
<protein>
    <recommendedName>
        <fullName evidence="1">F-box domain-containing protein</fullName>
    </recommendedName>
</protein>
<dbReference type="EMBL" id="GBEZ01015989">
    <property type="protein sequence ID" value="JAC70221.1"/>
    <property type="molecule type" value="Transcribed_RNA"/>
</dbReference>
<evidence type="ECO:0000313" key="2">
    <source>
        <dbReference type="EMBL" id="JAC70221.1"/>
    </source>
</evidence>
<proteinExistence type="predicted"/>
<sequence>MSSLGQHRESASVWDSLSDELVVRVILQGLELEDVLHLSRVCRRFNVLVSFSEQIWRYLTQSKFDVSLKTRDQSWNKFFRVEFERQRYRWRQKRLVRVLDVRSELAATQSVLDSNRSLLKRELARKEALETDIAEIKRTRKAQGATTLWEPVAVRRFHQDIVEQSSVTSESREMQVRSELRLSLLQIKKHINAIRDGKQSVKTLRQKLQRLKP</sequence>
<organism evidence="3">
    <name type="scientific">Tetraselmis sp. GSL018</name>
    <dbReference type="NCBI Taxonomy" id="582737"/>
    <lineage>
        <taxon>Eukaryota</taxon>
        <taxon>Viridiplantae</taxon>
        <taxon>Chlorophyta</taxon>
        <taxon>core chlorophytes</taxon>
        <taxon>Chlorodendrophyceae</taxon>
        <taxon>Chlorodendrales</taxon>
        <taxon>Chlorodendraceae</taxon>
        <taxon>Tetraselmis</taxon>
    </lineage>
</organism>
<dbReference type="InterPro" id="IPR001810">
    <property type="entry name" value="F-box_dom"/>
</dbReference>
<feature type="domain" description="F-box" evidence="1">
    <location>
        <begin position="22"/>
        <end position="59"/>
    </location>
</feature>
<dbReference type="InterPro" id="IPR036047">
    <property type="entry name" value="F-box-like_dom_sf"/>
</dbReference>
<evidence type="ECO:0000259" key="1">
    <source>
        <dbReference type="PROSITE" id="PS50181"/>
    </source>
</evidence>
<name>A0A061S007_9CHLO</name>
<reference evidence="3" key="1">
    <citation type="submission" date="2014-05" db="EMBL/GenBank/DDBJ databases">
        <title>The transcriptome of the halophilic microalga Tetraselmis sp. GSL018 isolated from the Great Salt Lake, Utah.</title>
        <authorList>
            <person name="Jinkerson R.E."/>
            <person name="D'Adamo S."/>
            <person name="Posewitz M.C."/>
        </authorList>
    </citation>
    <scope>NUCLEOTIDE SEQUENCE</scope>
    <source>
        <strain evidence="3">GSL018</strain>
    </source>
</reference>
<accession>A0A061S007</accession>